<protein>
    <submittedName>
        <fullName evidence="1">Uncharacterized protein</fullName>
    </submittedName>
</protein>
<accession>B8FEB7</accession>
<dbReference type="KEGG" id="dal:Dalk_5228"/>
<sequence>MQNTIETTTETTREVNTESLFYEARTKLKALAGLFFGSETSGQGDWFMSSDQAMGIHYMLNEIARDLDIVNNNIEKF</sequence>
<name>B8FEB7_DESAL</name>
<dbReference type="RefSeq" id="WP_015949934.1">
    <property type="nucleotide sequence ID" value="NC_011768.1"/>
</dbReference>
<evidence type="ECO:0000313" key="2">
    <source>
        <dbReference type="Proteomes" id="UP000000739"/>
    </source>
</evidence>
<dbReference type="AlphaFoldDB" id="B8FEB7"/>
<gene>
    <name evidence="1" type="ordered locus">Dalk_5228</name>
</gene>
<dbReference type="HOGENOM" id="CLU_2632293_0_0_7"/>
<organism evidence="1 2">
    <name type="scientific">Desulfatibacillum aliphaticivorans</name>
    <dbReference type="NCBI Taxonomy" id="218208"/>
    <lineage>
        <taxon>Bacteria</taxon>
        <taxon>Pseudomonadati</taxon>
        <taxon>Thermodesulfobacteriota</taxon>
        <taxon>Desulfobacteria</taxon>
        <taxon>Desulfobacterales</taxon>
        <taxon>Desulfatibacillaceae</taxon>
        <taxon>Desulfatibacillum</taxon>
    </lineage>
</organism>
<dbReference type="Proteomes" id="UP000000739">
    <property type="component" value="Chromosome"/>
</dbReference>
<proteinExistence type="predicted"/>
<dbReference type="EMBL" id="CP001322">
    <property type="protein sequence ID" value="ACL06898.1"/>
    <property type="molecule type" value="Genomic_DNA"/>
</dbReference>
<reference evidence="1 2" key="1">
    <citation type="journal article" date="2012" name="Environ. Microbiol.">
        <title>The genome sequence of Desulfatibacillum alkenivorans AK-01: a blueprint for anaerobic alkane oxidation.</title>
        <authorList>
            <person name="Callaghan A.V."/>
            <person name="Morris B.E."/>
            <person name="Pereira I.A."/>
            <person name="McInerney M.J."/>
            <person name="Austin R.N."/>
            <person name="Groves J.T."/>
            <person name="Kukor J.J."/>
            <person name="Suflita J.M."/>
            <person name="Young L.Y."/>
            <person name="Zylstra G.J."/>
            <person name="Wawrik B."/>
        </authorList>
    </citation>
    <scope>NUCLEOTIDE SEQUENCE [LARGE SCALE GENOMIC DNA]</scope>
    <source>
        <strain evidence="1 2">AK-01</strain>
    </source>
</reference>
<keyword evidence="2" id="KW-1185">Reference proteome</keyword>
<evidence type="ECO:0000313" key="1">
    <source>
        <dbReference type="EMBL" id="ACL06898.1"/>
    </source>
</evidence>